<dbReference type="InterPro" id="IPR011518">
    <property type="entry name" value="Transposase_36"/>
</dbReference>
<organism evidence="1 2">
    <name type="scientific">Methanosarcina spelaei</name>
    <dbReference type="NCBI Taxonomy" id="1036679"/>
    <lineage>
        <taxon>Archaea</taxon>
        <taxon>Methanobacteriati</taxon>
        <taxon>Methanobacteriota</taxon>
        <taxon>Stenosarchaea group</taxon>
        <taxon>Methanomicrobia</taxon>
        <taxon>Methanosarcinales</taxon>
        <taxon>Methanosarcinaceae</taxon>
        <taxon>Methanosarcina</taxon>
    </lineage>
</organism>
<protein>
    <submittedName>
        <fullName evidence="1">Transposase</fullName>
    </submittedName>
</protein>
<gene>
    <name evidence="1" type="ORF">ASJ81_12680</name>
</gene>
<name>A0A2A2HNC0_9EURY</name>
<dbReference type="Pfam" id="PF07592">
    <property type="entry name" value="DDE_Tnp_ISAZ013"/>
    <property type="match status" value="1"/>
</dbReference>
<evidence type="ECO:0000313" key="2">
    <source>
        <dbReference type="Proteomes" id="UP000218164"/>
    </source>
</evidence>
<dbReference type="Proteomes" id="UP000218164">
    <property type="component" value="Unassembled WGS sequence"/>
</dbReference>
<accession>A0A2A2HNC0</accession>
<comment type="caution">
    <text evidence="1">The sequence shown here is derived from an EMBL/GenBank/DDBJ whole genome shotgun (WGS) entry which is preliminary data.</text>
</comment>
<proteinExistence type="predicted"/>
<keyword evidence="2" id="KW-1185">Reference proteome</keyword>
<dbReference type="EMBL" id="LMVP01000545">
    <property type="protein sequence ID" value="PAV10766.1"/>
    <property type="molecule type" value="Genomic_DNA"/>
</dbReference>
<reference evidence="1 2" key="1">
    <citation type="journal article" date="2017" name="BMC Genomics">
        <title>Genomic analysis of methanogenic archaea reveals a shift towards energy conservation.</title>
        <authorList>
            <person name="Gilmore S.P."/>
            <person name="Henske J.K."/>
            <person name="Sexton J.A."/>
            <person name="Solomon K.V."/>
            <person name="Seppala S."/>
            <person name="Yoo J.I."/>
            <person name="Huyett L.M."/>
            <person name="Pressman A."/>
            <person name="Cogan J.Z."/>
            <person name="Kivenson V."/>
            <person name="Peng X."/>
            <person name="Tan Y."/>
            <person name="Valentine D.L."/>
            <person name="O'Malley M.A."/>
        </authorList>
    </citation>
    <scope>NUCLEOTIDE SEQUENCE [LARGE SCALE GENOMIC DNA]</scope>
    <source>
        <strain evidence="1 2">MC-15</strain>
    </source>
</reference>
<dbReference type="AlphaFoldDB" id="A0A2A2HNC0"/>
<sequence>MLVFADGGGSNSSRHYIFKEDLQKLVNEIGIEIRMAHYPPYTSKYNPIEHRLFCHVTSACKGAVFSSLDVVKNLIDKTSTSKGLKVFSTIKDKVYATARKVSENFKKNMKIVFDDYLGKWNYRAIPQVKN</sequence>
<evidence type="ECO:0000313" key="1">
    <source>
        <dbReference type="EMBL" id="PAV10766.1"/>
    </source>
</evidence>